<dbReference type="Proteomes" id="UP001461498">
    <property type="component" value="Unassembled WGS sequence"/>
</dbReference>
<reference evidence="2 3" key="1">
    <citation type="submission" date="2022-12" db="EMBL/GenBank/DDBJ databases">
        <title>Chromosome-level genome assembly of true bugs.</title>
        <authorList>
            <person name="Ma L."/>
            <person name="Li H."/>
        </authorList>
    </citation>
    <scope>NUCLEOTIDE SEQUENCE [LARGE SCALE GENOMIC DNA]</scope>
    <source>
        <strain evidence="2">Lab_2022b</strain>
    </source>
</reference>
<sequence>MSNSITAADVCSELAPSDPSVPCISLDPYLSPSEEGYTEAITKPCLPDPCRASELCYVSRNCEAGDIHCKPFQCAPGCKLGELSPLIVPSGSYARIPTTVNSQKGCHKICECTPQGTVTRCQSVSCVPQEHCQIGNDRMEHGSSFFRDCNACACHTGDIICSNRQCSDTSLGITDITFTTLPCNCPPHYIPVCAWNGVTYASSCLAKCVGLSDGDYWTGACSSINPCYENPCADNEICVIKRRVCLPSQEKNCPQYVCVNKMITCSHQPKDLVCSTSGELKPNPCSLLVQHQLELAYFGECLKGCNDDGTVCGVDGNTYSSECQAHARLIAVDYAGPCITIGLIDAEPKKQCTKSVTCPELPESDCLGVTPPGACCPICTGALKVLYSQKYIDRIVLNMDSELAESFLVENMLKALGRQIQVAECTLRGHLTIENDLIVLVTTTKRNPSRIQLEACVLEAEKIAVLIQRSSPRIVSELGLSALITATIVHQPNKSAANSLSSAAITSILCLCVAAMFTAR</sequence>
<protein>
    <recommendedName>
        <fullName evidence="1">Kazal-like domain-containing protein</fullName>
    </recommendedName>
</protein>
<evidence type="ECO:0000313" key="3">
    <source>
        <dbReference type="Proteomes" id="UP001461498"/>
    </source>
</evidence>
<dbReference type="CDD" id="cd00104">
    <property type="entry name" value="KAZAL_FS"/>
    <property type="match status" value="1"/>
</dbReference>
<organism evidence="2 3">
    <name type="scientific">Rhynocoris fuscipes</name>
    <dbReference type="NCBI Taxonomy" id="488301"/>
    <lineage>
        <taxon>Eukaryota</taxon>
        <taxon>Metazoa</taxon>
        <taxon>Ecdysozoa</taxon>
        <taxon>Arthropoda</taxon>
        <taxon>Hexapoda</taxon>
        <taxon>Insecta</taxon>
        <taxon>Pterygota</taxon>
        <taxon>Neoptera</taxon>
        <taxon>Paraneoptera</taxon>
        <taxon>Hemiptera</taxon>
        <taxon>Heteroptera</taxon>
        <taxon>Panheteroptera</taxon>
        <taxon>Cimicomorpha</taxon>
        <taxon>Reduviidae</taxon>
        <taxon>Harpactorinae</taxon>
        <taxon>Harpactorini</taxon>
        <taxon>Rhynocoris</taxon>
    </lineage>
</organism>
<dbReference type="InterPro" id="IPR056976">
    <property type="entry name" value="EGF1_RECK"/>
</dbReference>
<evidence type="ECO:0000313" key="2">
    <source>
        <dbReference type="EMBL" id="KAK9507227.1"/>
    </source>
</evidence>
<evidence type="ECO:0000259" key="1">
    <source>
        <dbReference type="PROSITE" id="PS51465"/>
    </source>
</evidence>
<dbReference type="Pfam" id="PF25027">
    <property type="entry name" value="EGF1_RECK"/>
    <property type="match status" value="1"/>
</dbReference>
<dbReference type="Pfam" id="PF07648">
    <property type="entry name" value="Kazal_2"/>
    <property type="match status" value="2"/>
</dbReference>
<dbReference type="SUPFAM" id="SSF100895">
    <property type="entry name" value="Kazal-type serine protease inhibitors"/>
    <property type="match status" value="2"/>
</dbReference>
<accession>A0AAW1D9U9</accession>
<name>A0AAW1D9U9_9HEMI</name>
<proteinExistence type="predicted"/>
<dbReference type="InterPro" id="IPR039016">
    <property type="entry name" value="RECK"/>
</dbReference>
<keyword evidence="3" id="KW-1185">Reference proteome</keyword>
<dbReference type="Gene3D" id="3.30.60.30">
    <property type="match status" value="2"/>
</dbReference>
<dbReference type="PROSITE" id="PS51465">
    <property type="entry name" value="KAZAL_2"/>
    <property type="match status" value="2"/>
</dbReference>
<dbReference type="InterPro" id="IPR002350">
    <property type="entry name" value="Kazal_dom"/>
</dbReference>
<dbReference type="GO" id="GO:0008191">
    <property type="term" value="F:metalloendopeptidase inhibitor activity"/>
    <property type="evidence" value="ECO:0007669"/>
    <property type="project" value="InterPro"/>
</dbReference>
<dbReference type="InterPro" id="IPR056977">
    <property type="entry name" value="FnI_RECK"/>
</dbReference>
<dbReference type="Pfam" id="PF25028">
    <property type="entry name" value="FnI_RECK"/>
    <property type="match status" value="1"/>
</dbReference>
<dbReference type="GO" id="GO:0005886">
    <property type="term" value="C:plasma membrane"/>
    <property type="evidence" value="ECO:0007669"/>
    <property type="project" value="TreeGrafter"/>
</dbReference>
<dbReference type="PANTHER" id="PTHR13487:SF3">
    <property type="entry name" value="REVERSION-INDUCING CYSTEINE-RICH PROTEIN WITH KAZAL MOTIFS"/>
    <property type="match status" value="1"/>
</dbReference>
<dbReference type="PANTHER" id="PTHR13487">
    <property type="entry name" value="SERINE PROTEASE INHIBITOR"/>
    <property type="match status" value="1"/>
</dbReference>
<dbReference type="GO" id="GO:0030198">
    <property type="term" value="P:extracellular matrix organization"/>
    <property type="evidence" value="ECO:0007669"/>
    <property type="project" value="TreeGrafter"/>
</dbReference>
<dbReference type="SMART" id="SM00280">
    <property type="entry name" value="KAZAL"/>
    <property type="match status" value="2"/>
</dbReference>
<gene>
    <name evidence="2" type="ORF">O3M35_007133</name>
</gene>
<dbReference type="AlphaFoldDB" id="A0AAW1D9U9"/>
<dbReference type="PROSITE" id="PS00282">
    <property type="entry name" value="KAZAL_1"/>
    <property type="match status" value="1"/>
</dbReference>
<feature type="domain" description="Kazal-like" evidence="1">
    <location>
        <begin position="177"/>
        <end position="223"/>
    </location>
</feature>
<feature type="domain" description="Kazal-like" evidence="1">
    <location>
        <begin position="247"/>
        <end position="303"/>
    </location>
</feature>
<comment type="caution">
    <text evidence="2">The sequence shown here is derived from an EMBL/GenBank/DDBJ whole genome shotgun (WGS) entry which is preliminary data.</text>
</comment>
<dbReference type="InterPro" id="IPR036058">
    <property type="entry name" value="Kazal_dom_sf"/>
</dbReference>
<dbReference type="EMBL" id="JAPXFL010000004">
    <property type="protein sequence ID" value="KAK9507227.1"/>
    <property type="molecule type" value="Genomic_DNA"/>
</dbReference>